<sequence>MITTDSGSYLQLDDGRPAVRFERVYDHPVEKVWSLVTEPAELAHWFPSPNVTIDLTLGGAVTFAGDPHLPDAQSTGRITALAANRLLAFTWAGDELVFELEPLGDHRTRFTLTNVLQARDTAARNAAGWQICLSALDARAERRPDEGPHHGPTVQWEQLYDEYVAAGLPSGAPIPGKDSA</sequence>
<protein>
    <recommendedName>
        <fullName evidence="2">Activator of Hsp90 ATPase homologue 1/2-like C-terminal domain-containing protein</fullName>
    </recommendedName>
</protein>
<evidence type="ECO:0000313" key="3">
    <source>
        <dbReference type="EMBL" id="GAA2117169.1"/>
    </source>
</evidence>
<dbReference type="CDD" id="cd08899">
    <property type="entry name" value="SRPBCC_CalC_Aha1-like_6"/>
    <property type="match status" value="1"/>
</dbReference>
<feature type="domain" description="Activator of Hsp90 ATPase homologue 1/2-like C-terminal" evidence="2">
    <location>
        <begin position="26"/>
        <end position="139"/>
    </location>
</feature>
<dbReference type="RefSeq" id="WP_344289284.1">
    <property type="nucleotide sequence ID" value="NZ_BAAAPF010000035.1"/>
</dbReference>
<accession>A0ABN2XUJ6</accession>
<dbReference type="EMBL" id="BAAAPF010000035">
    <property type="protein sequence ID" value="GAA2117169.1"/>
    <property type="molecule type" value="Genomic_DNA"/>
</dbReference>
<reference evidence="3 4" key="1">
    <citation type="journal article" date="2019" name="Int. J. Syst. Evol. Microbiol.">
        <title>The Global Catalogue of Microorganisms (GCM) 10K type strain sequencing project: providing services to taxonomists for standard genome sequencing and annotation.</title>
        <authorList>
            <consortium name="The Broad Institute Genomics Platform"/>
            <consortium name="The Broad Institute Genome Sequencing Center for Infectious Disease"/>
            <person name="Wu L."/>
            <person name="Ma J."/>
        </authorList>
    </citation>
    <scope>NUCLEOTIDE SEQUENCE [LARGE SCALE GENOMIC DNA]</scope>
    <source>
        <strain evidence="3 4">JCM 15481</strain>
    </source>
</reference>
<comment type="similarity">
    <text evidence="1">Belongs to the AHA1 family.</text>
</comment>
<evidence type="ECO:0000313" key="4">
    <source>
        <dbReference type="Proteomes" id="UP001500443"/>
    </source>
</evidence>
<evidence type="ECO:0000259" key="2">
    <source>
        <dbReference type="Pfam" id="PF08327"/>
    </source>
</evidence>
<dbReference type="Proteomes" id="UP001500443">
    <property type="component" value="Unassembled WGS sequence"/>
</dbReference>
<dbReference type="Pfam" id="PF08327">
    <property type="entry name" value="AHSA1"/>
    <property type="match status" value="1"/>
</dbReference>
<proteinExistence type="inferred from homology"/>
<gene>
    <name evidence="3" type="ORF">GCM10009802_18080</name>
</gene>
<dbReference type="SUPFAM" id="SSF55961">
    <property type="entry name" value="Bet v1-like"/>
    <property type="match status" value="1"/>
</dbReference>
<keyword evidence="4" id="KW-1185">Reference proteome</keyword>
<dbReference type="InterPro" id="IPR023393">
    <property type="entry name" value="START-like_dom_sf"/>
</dbReference>
<name>A0ABN2XUJ6_9ACTN</name>
<evidence type="ECO:0000256" key="1">
    <source>
        <dbReference type="ARBA" id="ARBA00006817"/>
    </source>
</evidence>
<organism evidence="3 4">
    <name type="scientific">Streptomyces synnematoformans</name>
    <dbReference type="NCBI Taxonomy" id="415721"/>
    <lineage>
        <taxon>Bacteria</taxon>
        <taxon>Bacillati</taxon>
        <taxon>Actinomycetota</taxon>
        <taxon>Actinomycetes</taxon>
        <taxon>Kitasatosporales</taxon>
        <taxon>Streptomycetaceae</taxon>
        <taxon>Streptomyces</taxon>
    </lineage>
</organism>
<dbReference type="InterPro" id="IPR013538">
    <property type="entry name" value="ASHA1/2-like_C"/>
</dbReference>
<comment type="caution">
    <text evidence="3">The sequence shown here is derived from an EMBL/GenBank/DDBJ whole genome shotgun (WGS) entry which is preliminary data.</text>
</comment>
<dbReference type="Gene3D" id="3.30.530.20">
    <property type="match status" value="1"/>
</dbReference>